<gene>
    <name evidence="2" type="ORF">UU43_C0004G0037</name>
</gene>
<comment type="caution">
    <text evidence="2">The sequence shown here is derived from an EMBL/GenBank/DDBJ whole genome shotgun (WGS) entry which is preliminary data.</text>
</comment>
<name>A0A0G0US69_9BACT</name>
<evidence type="ECO:0000256" key="1">
    <source>
        <dbReference type="SAM" id="Phobius"/>
    </source>
</evidence>
<reference evidence="2 3" key="1">
    <citation type="journal article" date="2015" name="Nature">
        <title>rRNA introns, odd ribosomes, and small enigmatic genomes across a large radiation of phyla.</title>
        <authorList>
            <person name="Brown C.T."/>
            <person name="Hug L.A."/>
            <person name="Thomas B.C."/>
            <person name="Sharon I."/>
            <person name="Castelle C.J."/>
            <person name="Singh A."/>
            <person name="Wilkins M.J."/>
            <person name="Williams K.H."/>
            <person name="Banfield J.F."/>
        </authorList>
    </citation>
    <scope>NUCLEOTIDE SEQUENCE [LARGE SCALE GENOMIC DNA]</scope>
</reference>
<protein>
    <submittedName>
        <fullName evidence="2">Uncharacterized protein</fullName>
    </submittedName>
</protein>
<keyword evidence="1" id="KW-0812">Transmembrane</keyword>
<organism evidence="2 3">
    <name type="scientific">Candidatus Falkowbacteria bacterium GW2011_GWA2_41_14</name>
    <dbReference type="NCBI Taxonomy" id="1618635"/>
    <lineage>
        <taxon>Bacteria</taxon>
        <taxon>Candidatus Falkowiibacteriota</taxon>
    </lineage>
</organism>
<dbReference type="Proteomes" id="UP000034190">
    <property type="component" value="Unassembled WGS sequence"/>
</dbReference>
<dbReference type="InterPro" id="IPR014717">
    <property type="entry name" value="Transl_elong_EF1B/ribsomal_bS6"/>
</dbReference>
<evidence type="ECO:0000313" key="3">
    <source>
        <dbReference type="Proteomes" id="UP000034190"/>
    </source>
</evidence>
<dbReference type="EMBL" id="LCAP01000004">
    <property type="protein sequence ID" value="KKR91589.1"/>
    <property type="molecule type" value="Genomic_DNA"/>
</dbReference>
<proteinExistence type="predicted"/>
<keyword evidence="1" id="KW-0472">Membrane</keyword>
<dbReference type="PATRIC" id="fig|1618635.3.peg.335"/>
<dbReference type="AlphaFoldDB" id="A0A0G0US69"/>
<feature type="transmembrane region" description="Helical" evidence="1">
    <location>
        <begin position="12"/>
        <end position="31"/>
    </location>
</feature>
<accession>A0A0G0US69</accession>
<evidence type="ECO:0000313" key="2">
    <source>
        <dbReference type="EMBL" id="KKR91589.1"/>
    </source>
</evidence>
<keyword evidence="1" id="KW-1133">Transmembrane helix</keyword>
<dbReference type="Gene3D" id="3.30.70.60">
    <property type="match status" value="1"/>
</dbReference>
<sequence>MIPQRKKILIELTLLTLGVGFFGGVVVFPVVNDISKMTAGIQAQRRELETLYEKGQFLRILRCHIAMVEKELPRISALFAHPDHQLEFITSLETIAKNNGTSIELSLGELDKIIATISPQDIVPVTITITLHGDRDQIIRTISVLETSRPLIAIRDFSLRTQDIKDEQQTSTTATLKATSFWTTTTYDSKTKTECISTH</sequence>